<dbReference type="InterPro" id="IPR011701">
    <property type="entry name" value="MFS"/>
</dbReference>
<comment type="caution">
    <text evidence="9">The sequence shown here is derived from an EMBL/GenBank/DDBJ whole genome shotgun (WGS) entry which is preliminary data.</text>
</comment>
<protein>
    <recommendedName>
        <fullName evidence="8">Major facilitator superfamily (MFS) profile domain-containing protein</fullName>
    </recommendedName>
</protein>
<comment type="similarity">
    <text evidence="6">Belongs to the major facilitator superfamily. Spinster (TC 2.A.1.49) family.</text>
</comment>
<dbReference type="InterPro" id="IPR044770">
    <property type="entry name" value="MFS_spinster-like"/>
</dbReference>
<gene>
    <name evidence="9" type="ORF">CCMP2556_LOCUS8305</name>
</gene>
<dbReference type="PROSITE" id="PS50850">
    <property type="entry name" value="MFS"/>
    <property type="match status" value="1"/>
</dbReference>
<evidence type="ECO:0000256" key="6">
    <source>
        <dbReference type="ARBA" id="ARBA00024338"/>
    </source>
</evidence>
<dbReference type="Gene3D" id="1.20.1250.20">
    <property type="entry name" value="MFS general substrate transporter like domains"/>
    <property type="match status" value="1"/>
</dbReference>
<keyword evidence="3 7" id="KW-0812">Transmembrane</keyword>
<evidence type="ECO:0000256" key="1">
    <source>
        <dbReference type="ARBA" id="ARBA00004141"/>
    </source>
</evidence>
<name>A0ABP0IVC7_9DINO</name>
<sequence>MPMIMQGRTSLSFIASLGFTNLQLLQSLLAVVFLLHAADGAMLPGIFKVWGILADRYCKLTLLMYAILGERLWGFITALTAFVTGVRVLFIVRAAAGTVGAALGPLSQGLIGATCPSADRGRAFGWLIACGQLGFMIGVLLAGATSHLQVIHGWRGTFLLMGIFTLILSWIVYMAKMEVTRGLFQESRTWAQLLAAAKPSLSVMISFCTFLQDFGFMLRRPSFWVLITQGAFASTTVKAMQYQVMWYQYLGFSDLSAASIACAAPLGSIFGAVCGGHIADFVAQLWPRHGRILFGQASDFLKIWVLLLTFVP</sequence>
<proteinExistence type="inferred from homology"/>
<evidence type="ECO:0000313" key="10">
    <source>
        <dbReference type="Proteomes" id="UP001642484"/>
    </source>
</evidence>
<dbReference type="Pfam" id="PF07690">
    <property type="entry name" value="MFS_1"/>
    <property type="match status" value="1"/>
</dbReference>
<evidence type="ECO:0000313" key="9">
    <source>
        <dbReference type="EMBL" id="CAK9006042.1"/>
    </source>
</evidence>
<dbReference type="Proteomes" id="UP001642484">
    <property type="component" value="Unassembled WGS sequence"/>
</dbReference>
<evidence type="ECO:0000259" key="8">
    <source>
        <dbReference type="PROSITE" id="PS50850"/>
    </source>
</evidence>
<accession>A0ABP0IVC7</accession>
<evidence type="ECO:0000256" key="7">
    <source>
        <dbReference type="SAM" id="Phobius"/>
    </source>
</evidence>
<dbReference type="SUPFAM" id="SSF103473">
    <property type="entry name" value="MFS general substrate transporter"/>
    <property type="match status" value="1"/>
</dbReference>
<evidence type="ECO:0000256" key="4">
    <source>
        <dbReference type="ARBA" id="ARBA00022989"/>
    </source>
</evidence>
<feature type="transmembrane region" description="Helical" evidence="7">
    <location>
        <begin position="291"/>
        <end position="311"/>
    </location>
</feature>
<dbReference type="PANTHER" id="PTHR23505">
    <property type="entry name" value="SPINSTER"/>
    <property type="match status" value="1"/>
</dbReference>
<feature type="transmembrane region" description="Helical" evidence="7">
    <location>
        <begin position="190"/>
        <end position="211"/>
    </location>
</feature>
<keyword evidence="10" id="KW-1185">Reference proteome</keyword>
<evidence type="ECO:0000256" key="5">
    <source>
        <dbReference type="ARBA" id="ARBA00023136"/>
    </source>
</evidence>
<keyword evidence="5 7" id="KW-0472">Membrane</keyword>
<keyword evidence="4 7" id="KW-1133">Transmembrane helix</keyword>
<comment type="subcellular location">
    <subcellularLocation>
        <location evidence="1">Membrane</location>
        <topology evidence="1">Multi-pass membrane protein</topology>
    </subcellularLocation>
</comment>
<dbReference type="EMBL" id="CAXAMN010003769">
    <property type="protein sequence ID" value="CAK9006042.1"/>
    <property type="molecule type" value="Genomic_DNA"/>
</dbReference>
<dbReference type="InterPro" id="IPR020846">
    <property type="entry name" value="MFS_dom"/>
</dbReference>
<feature type="transmembrane region" description="Helical" evidence="7">
    <location>
        <begin position="64"/>
        <end position="83"/>
    </location>
</feature>
<evidence type="ECO:0000256" key="2">
    <source>
        <dbReference type="ARBA" id="ARBA00022448"/>
    </source>
</evidence>
<keyword evidence="2" id="KW-0813">Transport</keyword>
<feature type="domain" description="Major facilitator superfamily (MFS) profile" evidence="8">
    <location>
        <begin position="1"/>
        <end position="312"/>
    </location>
</feature>
<feature type="transmembrane region" description="Helical" evidence="7">
    <location>
        <begin position="156"/>
        <end position="175"/>
    </location>
</feature>
<reference evidence="9 10" key="1">
    <citation type="submission" date="2024-02" db="EMBL/GenBank/DDBJ databases">
        <authorList>
            <person name="Chen Y."/>
            <person name="Shah S."/>
            <person name="Dougan E. K."/>
            <person name="Thang M."/>
            <person name="Chan C."/>
        </authorList>
    </citation>
    <scope>NUCLEOTIDE SEQUENCE [LARGE SCALE GENOMIC DNA]</scope>
</reference>
<dbReference type="PANTHER" id="PTHR23505:SF52">
    <property type="entry name" value="MAJOR FACILITATOR SUPERFAMILY PROTEIN"/>
    <property type="match status" value="1"/>
</dbReference>
<feature type="transmembrane region" description="Helical" evidence="7">
    <location>
        <begin position="123"/>
        <end position="144"/>
    </location>
</feature>
<evidence type="ECO:0000256" key="3">
    <source>
        <dbReference type="ARBA" id="ARBA00022692"/>
    </source>
</evidence>
<dbReference type="InterPro" id="IPR036259">
    <property type="entry name" value="MFS_trans_sf"/>
</dbReference>
<feature type="transmembrane region" description="Helical" evidence="7">
    <location>
        <begin position="256"/>
        <end position="279"/>
    </location>
</feature>
<organism evidence="9 10">
    <name type="scientific">Durusdinium trenchii</name>
    <dbReference type="NCBI Taxonomy" id="1381693"/>
    <lineage>
        <taxon>Eukaryota</taxon>
        <taxon>Sar</taxon>
        <taxon>Alveolata</taxon>
        <taxon>Dinophyceae</taxon>
        <taxon>Suessiales</taxon>
        <taxon>Symbiodiniaceae</taxon>
        <taxon>Durusdinium</taxon>
    </lineage>
</organism>